<accession>A0ABT6SQ33</accession>
<gene>
    <name evidence="2" type="ORF">QIS96_36685</name>
</gene>
<proteinExistence type="predicted"/>
<dbReference type="RefSeq" id="WP_282547216.1">
    <property type="nucleotide sequence ID" value="NZ_JASCIQ010000070.1"/>
</dbReference>
<dbReference type="Proteomes" id="UP001223978">
    <property type="component" value="Unassembled WGS sequence"/>
</dbReference>
<sequence length="96" mass="10148">MLYGTSPSRVARTTCRPVGSAGTTSRVPASRRARRTSHPANSREISRKGGMLAAVTSRACRRPVAVVLPVNPVTPTQRAARQAAAIGPETMLFAYG</sequence>
<evidence type="ECO:0000256" key="1">
    <source>
        <dbReference type="SAM" id="MobiDB-lite"/>
    </source>
</evidence>
<name>A0ABT6SQ33_9ACTN</name>
<keyword evidence="3" id="KW-1185">Reference proteome</keyword>
<evidence type="ECO:0000313" key="2">
    <source>
        <dbReference type="EMBL" id="MDI3409346.1"/>
    </source>
</evidence>
<protein>
    <submittedName>
        <fullName evidence="2">Uncharacterized protein</fullName>
    </submittedName>
</protein>
<dbReference type="EMBL" id="JASCIQ010000070">
    <property type="protein sequence ID" value="MDI3409346.1"/>
    <property type="molecule type" value="Genomic_DNA"/>
</dbReference>
<evidence type="ECO:0000313" key="3">
    <source>
        <dbReference type="Proteomes" id="UP001223978"/>
    </source>
</evidence>
<feature type="region of interest" description="Disordered" evidence="1">
    <location>
        <begin position="1"/>
        <end position="50"/>
    </location>
</feature>
<organism evidence="2 3">
    <name type="scientific">Streptomyces cavernicola</name>
    <dbReference type="NCBI Taxonomy" id="3043613"/>
    <lineage>
        <taxon>Bacteria</taxon>
        <taxon>Bacillati</taxon>
        <taxon>Actinomycetota</taxon>
        <taxon>Actinomycetes</taxon>
        <taxon>Kitasatosporales</taxon>
        <taxon>Streptomycetaceae</taxon>
        <taxon>Streptomyces</taxon>
    </lineage>
</organism>
<comment type="caution">
    <text evidence="2">The sequence shown here is derived from an EMBL/GenBank/DDBJ whole genome shotgun (WGS) entry which is preliminary data.</text>
</comment>
<reference evidence="2 3" key="1">
    <citation type="submission" date="2023-05" db="EMBL/GenBank/DDBJ databases">
        <title>Draft genome sequence of Streptomyces sp. B-S-A6 isolated from a cave soil in Thailand.</title>
        <authorList>
            <person name="Chamroensaksri N."/>
            <person name="Muangham S."/>
        </authorList>
    </citation>
    <scope>NUCLEOTIDE SEQUENCE [LARGE SCALE GENOMIC DNA]</scope>
    <source>
        <strain evidence="2 3">B-S-A6</strain>
    </source>
</reference>